<dbReference type="Proteomes" id="UP000628109">
    <property type="component" value="Unassembled WGS sequence"/>
</dbReference>
<feature type="compositionally biased region" description="Basic and acidic residues" evidence="1">
    <location>
        <begin position="56"/>
        <end position="68"/>
    </location>
</feature>
<reference evidence="3" key="1">
    <citation type="journal article" date="2019" name="Int. J. Syst. Evol. Microbiol.">
        <title>The Global Catalogue of Microorganisms (GCM) 10K type strain sequencing project: providing services to taxonomists for standard genome sequencing and annotation.</title>
        <authorList>
            <consortium name="The Broad Institute Genomics Platform"/>
            <consortium name="The Broad Institute Genome Sequencing Center for Infectious Disease"/>
            <person name="Wu L."/>
            <person name="Ma J."/>
        </authorList>
    </citation>
    <scope>NUCLEOTIDE SEQUENCE [LARGE SCALE GENOMIC DNA]</scope>
    <source>
        <strain evidence="3">CCM 7327</strain>
    </source>
</reference>
<dbReference type="EMBL" id="BMDU01000002">
    <property type="protein sequence ID" value="GFZ83841.1"/>
    <property type="molecule type" value="Genomic_DNA"/>
</dbReference>
<proteinExistence type="predicted"/>
<organism evidence="2 3">
    <name type="scientific">Sphingobium fuliginis (strain ATCC 27551)</name>
    <dbReference type="NCBI Taxonomy" id="336203"/>
    <lineage>
        <taxon>Bacteria</taxon>
        <taxon>Pseudomonadati</taxon>
        <taxon>Pseudomonadota</taxon>
        <taxon>Alphaproteobacteria</taxon>
        <taxon>Sphingomonadales</taxon>
        <taxon>Sphingomonadaceae</taxon>
        <taxon>Sphingobium</taxon>
    </lineage>
</organism>
<evidence type="ECO:0000313" key="2">
    <source>
        <dbReference type="EMBL" id="GFZ83841.1"/>
    </source>
</evidence>
<evidence type="ECO:0000313" key="3">
    <source>
        <dbReference type="Proteomes" id="UP000628109"/>
    </source>
</evidence>
<name>A0ABQ1ERB8_SPHSA</name>
<keyword evidence="3" id="KW-1185">Reference proteome</keyword>
<sequence>MGVGDDLVRRDREAAAMAHEIGVGAVGRDQHDADNAAGGGCDVLLFGMRAGGPGKSQERGQNRGEATE</sequence>
<accession>A0ABQ1ERB8</accession>
<feature type="region of interest" description="Disordered" evidence="1">
    <location>
        <begin position="49"/>
        <end position="68"/>
    </location>
</feature>
<evidence type="ECO:0000256" key="1">
    <source>
        <dbReference type="SAM" id="MobiDB-lite"/>
    </source>
</evidence>
<comment type="caution">
    <text evidence="2">The sequence shown here is derived from an EMBL/GenBank/DDBJ whole genome shotgun (WGS) entry which is preliminary data.</text>
</comment>
<protein>
    <submittedName>
        <fullName evidence="2">Uncharacterized protein</fullName>
    </submittedName>
</protein>
<gene>
    <name evidence="2" type="ORF">GCM10019071_10650</name>
</gene>